<gene>
    <name evidence="1" type="ORF">LY11_03155</name>
</gene>
<accession>A0A327SJ73</accession>
<dbReference type="RefSeq" id="WP_111634592.1">
    <property type="nucleotide sequence ID" value="NZ_QLLR01000016.1"/>
</dbReference>
<dbReference type="AlphaFoldDB" id="A0A327SJ73"/>
<protein>
    <submittedName>
        <fullName evidence="1">Uncharacterized protein</fullName>
    </submittedName>
</protein>
<sequence length="119" mass="14081">MGVSHYGRQKGDNVRLRPLVKDALTTKCWLFDKVTSEWWLPWEFEDRYFDKELCNHDIDELLENVVVRPFDSGVKAAEKQIINAGIEYSRMIIDLKNKLEAFKLKDQAYREGLKQRGFK</sequence>
<organism evidence="1 2">
    <name type="scientific">Pedobacter cryoconitis</name>
    <dbReference type="NCBI Taxonomy" id="188932"/>
    <lineage>
        <taxon>Bacteria</taxon>
        <taxon>Pseudomonadati</taxon>
        <taxon>Bacteroidota</taxon>
        <taxon>Sphingobacteriia</taxon>
        <taxon>Sphingobacteriales</taxon>
        <taxon>Sphingobacteriaceae</taxon>
        <taxon>Pedobacter</taxon>
    </lineage>
</organism>
<dbReference type="EMBL" id="QLLR01000016">
    <property type="protein sequence ID" value="RAJ28881.1"/>
    <property type="molecule type" value="Genomic_DNA"/>
</dbReference>
<evidence type="ECO:0000313" key="2">
    <source>
        <dbReference type="Proteomes" id="UP000249754"/>
    </source>
</evidence>
<dbReference type="OrthoDB" id="765612at2"/>
<name>A0A327SJ73_9SPHI</name>
<reference evidence="1 2" key="1">
    <citation type="submission" date="2018-06" db="EMBL/GenBank/DDBJ databases">
        <title>Genomic Encyclopedia of Archaeal and Bacterial Type Strains, Phase II (KMG-II): from individual species to whole genera.</title>
        <authorList>
            <person name="Goeker M."/>
        </authorList>
    </citation>
    <scope>NUCLEOTIDE SEQUENCE [LARGE SCALE GENOMIC DNA]</scope>
    <source>
        <strain evidence="1 2">DSM 14825</strain>
    </source>
</reference>
<proteinExistence type="predicted"/>
<dbReference type="Proteomes" id="UP000249754">
    <property type="component" value="Unassembled WGS sequence"/>
</dbReference>
<evidence type="ECO:0000313" key="1">
    <source>
        <dbReference type="EMBL" id="RAJ28881.1"/>
    </source>
</evidence>
<comment type="caution">
    <text evidence="1">The sequence shown here is derived from an EMBL/GenBank/DDBJ whole genome shotgun (WGS) entry which is preliminary data.</text>
</comment>